<accession>A0ABT5JGT8</accession>
<protein>
    <recommendedName>
        <fullName evidence="3">histidine kinase</fullName>
        <ecNumber evidence="3">2.7.13.3</ecNumber>
    </recommendedName>
</protein>
<organism evidence="15 16">
    <name type="scientific">Rhodoplanes tepidamans</name>
    <name type="common">Rhodoplanes cryptolactis</name>
    <dbReference type="NCBI Taxonomy" id="200616"/>
    <lineage>
        <taxon>Bacteria</taxon>
        <taxon>Pseudomonadati</taxon>
        <taxon>Pseudomonadota</taxon>
        <taxon>Alphaproteobacteria</taxon>
        <taxon>Hyphomicrobiales</taxon>
        <taxon>Nitrobacteraceae</taxon>
        <taxon>Rhodoplanes</taxon>
    </lineage>
</organism>
<reference evidence="15" key="1">
    <citation type="journal article" date="2023" name="Microbiol Resour">
        <title>Genome Sequences of Rhodoplanes serenus and Two Thermotolerant Strains, Rhodoplanes tepidamans and 'Rhodoplanes cryptolactis,' Further Refine the Genus.</title>
        <authorList>
            <person name="Rayyan A.A."/>
            <person name="Kyndt J.A."/>
        </authorList>
    </citation>
    <scope>NUCLEOTIDE SEQUENCE</scope>
    <source>
        <strain evidence="15">DSM 9987</strain>
    </source>
</reference>
<dbReference type="InterPro" id="IPR003594">
    <property type="entry name" value="HATPase_dom"/>
</dbReference>
<dbReference type="InterPro" id="IPR050428">
    <property type="entry name" value="TCS_sensor_his_kinase"/>
</dbReference>
<dbReference type="SMART" id="SM00387">
    <property type="entry name" value="HATPase_c"/>
    <property type="match status" value="1"/>
</dbReference>
<dbReference type="PANTHER" id="PTHR45436:SF14">
    <property type="entry name" value="SENSOR PROTEIN QSEC"/>
    <property type="match status" value="1"/>
</dbReference>
<dbReference type="Gene3D" id="1.10.287.130">
    <property type="match status" value="1"/>
</dbReference>
<name>A0ABT5JGT8_RHOTP</name>
<reference evidence="15" key="2">
    <citation type="submission" date="2023-02" db="EMBL/GenBank/DDBJ databases">
        <authorList>
            <person name="Rayyan A."/>
            <person name="Meyer T."/>
            <person name="Kyndt J.A."/>
        </authorList>
    </citation>
    <scope>NUCLEOTIDE SEQUENCE</scope>
    <source>
        <strain evidence="15">DSM 9987</strain>
    </source>
</reference>
<dbReference type="SUPFAM" id="SSF47384">
    <property type="entry name" value="Homodimeric domain of signal transducing histidine kinase"/>
    <property type="match status" value="1"/>
</dbReference>
<dbReference type="EC" id="2.7.13.3" evidence="3"/>
<gene>
    <name evidence="15" type="ORF">PQJ73_23720</name>
</gene>
<evidence type="ECO:0000256" key="4">
    <source>
        <dbReference type="ARBA" id="ARBA00022553"/>
    </source>
</evidence>
<dbReference type="InterPro" id="IPR003661">
    <property type="entry name" value="HisK_dim/P_dom"/>
</dbReference>
<evidence type="ECO:0000256" key="6">
    <source>
        <dbReference type="ARBA" id="ARBA00022692"/>
    </source>
</evidence>
<keyword evidence="9" id="KW-0067">ATP-binding</keyword>
<evidence type="ECO:0000256" key="7">
    <source>
        <dbReference type="ARBA" id="ARBA00022741"/>
    </source>
</evidence>
<dbReference type="Pfam" id="PF00512">
    <property type="entry name" value="HisKA"/>
    <property type="match status" value="1"/>
</dbReference>
<dbReference type="Gene3D" id="3.30.565.10">
    <property type="entry name" value="Histidine kinase-like ATPase, C-terminal domain"/>
    <property type="match status" value="1"/>
</dbReference>
<comment type="caution">
    <text evidence="15">The sequence shown here is derived from an EMBL/GenBank/DDBJ whole genome shotgun (WGS) entry which is preliminary data.</text>
</comment>
<dbReference type="InterPro" id="IPR005467">
    <property type="entry name" value="His_kinase_dom"/>
</dbReference>
<dbReference type="Pfam" id="PF02518">
    <property type="entry name" value="HATPase_c"/>
    <property type="match status" value="1"/>
</dbReference>
<dbReference type="InterPro" id="IPR036890">
    <property type="entry name" value="HATPase_C_sf"/>
</dbReference>
<evidence type="ECO:0000256" key="1">
    <source>
        <dbReference type="ARBA" id="ARBA00000085"/>
    </source>
</evidence>
<dbReference type="InterPro" id="IPR036097">
    <property type="entry name" value="HisK_dim/P_sf"/>
</dbReference>
<evidence type="ECO:0000256" key="11">
    <source>
        <dbReference type="ARBA" id="ARBA00023012"/>
    </source>
</evidence>
<keyword evidence="8 15" id="KW-0418">Kinase</keyword>
<comment type="subcellular location">
    <subcellularLocation>
        <location evidence="2">Membrane</location>
        <topology evidence="2">Multi-pass membrane protein</topology>
    </subcellularLocation>
</comment>
<keyword evidence="11" id="KW-0902">Two-component regulatory system</keyword>
<dbReference type="SMART" id="SM00388">
    <property type="entry name" value="HisKA"/>
    <property type="match status" value="1"/>
</dbReference>
<evidence type="ECO:0000256" key="9">
    <source>
        <dbReference type="ARBA" id="ARBA00022840"/>
    </source>
</evidence>
<dbReference type="EMBL" id="JAQQLI010000050">
    <property type="protein sequence ID" value="MDC7788708.1"/>
    <property type="molecule type" value="Genomic_DNA"/>
</dbReference>
<evidence type="ECO:0000313" key="15">
    <source>
        <dbReference type="EMBL" id="MDC7788708.1"/>
    </source>
</evidence>
<evidence type="ECO:0000256" key="12">
    <source>
        <dbReference type="ARBA" id="ARBA00023136"/>
    </source>
</evidence>
<evidence type="ECO:0000256" key="8">
    <source>
        <dbReference type="ARBA" id="ARBA00022777"/>
    </source>
</evidence>
<keyword evidence="4" id="KW-0597">Phosphoprotein</keyword>
<proteinExistence type="predicted"/>
<evidence type="ECO:0000256" key="13">
    <source>
        <dbReference type="SAM" id="Phobius"/>
    </source>
</evidence>
<dbReference type="PROSITE" id="PS50109">
    <property type="entry name" value="HIS_KIN"/>
    <property type="match status" value="1"/>
</dbReference>
<dbReference type="InterPro" id="IPR013727">
    <property type="entry name" value="2CSK_N"/>
</dbReference>
<dbReference type="CDD" id="cd00082">
    <property type="entry name" value="HisKA"/>
    <property type="match status" value="1"/>
</dbReference>
<dbReference type="Proteomes" id="UP001165652">
    <property type="component" value="Unassembled WGS sequence"/>
</dbReference>
<keyword evidence="10 13" id="KW-1133">Transmembrane helix</keyword>
<comment type="catalytic activity">
    <reaction evidence="1">
        <text>ATP + protein L-histidine = ADP + protein N-phospho-L-histidine.</text>
        <dbReference type="EC" id="2.7.13.3"/>
    </reaction>
</comment>
<keyword evidence="16" id="KW-1185">Reference proteome</keyword>
<feature type="transmembrane region" description="Helical" evidence="13">
    <location>
        <begin position="145"/>
        <end position="168"/>
    </location>
</feature>
<dbReference type="PANTHER" id="PTHR45436">
    <property type="entry name" value="SENSOR HISTIDINE KINASE YKOH"/>
    <property type="match status" value="1"/>
</dbReference>
<dbReference type="Pfam" id="PF08521">
    <property type="entry name" value="2CSK_N"/>
    <property type="match status" value="1"/>
</dbReference>
<sequence length="435" mass="46425">MTSLKRRLFVLLLAATGVIWLSAIAWISLGSRAELERVLDTRLQEAARMVHSLAGSAMTSTASAAVDATGYARQLSCQIWSLDGRLVGRSSGAPDGRLAADQDGFSDREVNGETWRVYTIVDRDKGVRVAVGDRLGLRDRLVRDLVAGMLAPILLVVPLLGVLIWAGLGRGLRPLEALAGEIAARDGEDMRPVPTEGAPREVRPLLSALNGLFGKVEAARRHERDVTAFAAHELRTPLAGLKTQAQVALAAPDAATRDGALRQILVSVDRTTRLTRQLLALARLEAMGAARPEGTIDAGAVLRDVVASLPLPAGTTVTVDPALDGLRVPAEREMLHLVLRNLHENAVEHMPAGGRIAWAPLPGGLGLAVEDEGPGIPDEELALVTRRFWRGRHRSASGTGLGLTIAEMAARRLGARLGFANRSDRSGLRCALAWS</sequence>
<dbReference type="RefSeq" id="WP_272779541.1">
    <property type="nucleotide sequence ID" value="NZ_JAQQLI010000050.1"/>
</dbReference>
<keyword evidence="6 13" id="KW-0812">Transmembrane</keyword>
<dbReference type="SUPFAM" id="SSF55874">
    <property type="entry name" value="ATPase domain of HSP90 chaperone/DNA topoisomerase II/histidine kinase"/>
    <property type="match status" value="1"/>
</dbReference>
<keyword evidence="7" id="KW-0547">Nucleotide-binding</keyword>
<feature type="domain" description="Histidine kinase" evidence="14">
    <location>
        <begin position="229"/>
        <end position="435"/>
    </location>
</feature>
<keyword evidence="5" id="KW-0808">Transferase</keyword>
<evidence type="ECO:0000256" key="2">
    <source>
        <dbReference type="ARBA" id="ARBA00004141"/>
    </source>
</evidence>
<evidence type="ECO:0000259" key="14">
    <source>
        <dbReference type="PROSITE" id="PS50109"/>
    </source>
</evidence>
<dbReference type="PRINTS" id="PR00344">
    <property type="entry name" value="BCTRLSENSOR"/>
</dbReference>
<evidence type="ECO:0000256" key="5">
    <source>
        <dbReference type="ARBA" id="ARBA00022679"/>
    </source>
</evidence>
<evidence type="ECO:0000313" key="16">
    <source>
        <dbReference type="Proteomes" id="UP001165652"/>
    </source>
</evidence>
<dbReference type="InterPro" id="IPR004358">
    <property type="entry name" value="Sig_transdc_His_kin-like_C"/>
</dbReference>
<evidence type="ECO:0000256" key="3">
    <source>
        <dbReference type="ARBA" id="ARBA00012438"/>
    </source>
</evidence>
<dbReference type="GO" id="GO:0016301">
    <property type="term" value="F:kinase activity"/>
    <property type="evidence" value="ECO:0007669"/>
    <property type="project" value="UniProtKB-KW"/>
</dbReference>
<evidence type="ECO:0000256" key="10">
    <source>
        <dbReference type="ARBA" id="ARBA00022989"/>
    </source>
</evidence>
<keyword evidence="12 13" id="KW-0472">Membrane</keyword>